<feature type="compositionally biased region" description="Pro residues" evidence="1">
    <location>
        <begin position="31"/>
        <end position="51"/>
    </location>
</feature>
<feature type="region of interest" description="Disordered" evidence="1">
    <location>
        <begin position="22"/>
        <end position="130"/>
    </location>
</feature>
<feature type="compositionally biased region" description="Basic residues" evidence="1">
    <location>
        <begin position="206"/>
        <end position="222"/>
    </location>
</feature>
<feature type="region of interest" description="Disordered" evidence="1">
    <location>
        <begin position="593"/>
        <end position="638"/>
    </location>
</feature>
<feature type="compositionally biased region" description="Basic residues" evidence="1">
    <location>
        <begin position="79"/>
        <end position="89"/>
    </location>
</feature>
<name>A0AAQ3TFG1_PASNO</name>
<feature type="compositionally biased region" description="Basic residues" evidence="1">
    <location>
        <begin position="54"/>
        <end position="63"/>
    </location>
</feature>
<evidence type="ECO:0000313" key="2">
    <source>
        <dbReference type="EMBL" id="WVZ71585.1"/>
    </source>
</evidence>
<dbReference type="EMBL" id="CP144748">
    <property type="protein sequence ID" value="WVZ71585.1"/>
    <property type="molecule type" value="Genomic_DNA"/>
</dbReference>
<reference evidence="2 3" key="1">
    <citation type="submission" date="2024-02" db="EMBL/GenBank/DDBJ databases">
        <title>High-quality chromosome-scale genome assembly of Pensacola bahiagrass (Paspalum notatum Flugge var. saurae).</title>
        <authorList>
            <person name="Vega J.M."/>
            <person name="Podio M."/>
            <person name="Orjuela J."/>
            <person name="Siena L.A."/>
            <person name="Pessino S.C."/>
            <person name="Combes M.C."/>
            <person name="Mariac C."/>
            <person name="Albertini E."/>
            <person name="Pupilli F."/>
            <person name="Ortiz J.P.A."/>
            <person name="Leblanc O."/>
        </authorList>
    </citation>
    <scope>NUCLEOTIDE SEQUENCE [LARGE SCALE GENOMIC DNA]</scope>
    <source>
        <strain evidence="2">R1</strain>
        <tissue evidence="2">Leaf</tissue>
    </source>
</reference>
<feature type="compositionally biased region" description="Low complexity" evidence="1">
    <location>
        <begin position="593"/>
        <end position="603"/>
    </location>
</feature>
<feature type="region of interest" description="Disordered" evidence="1">
    <location>
        <begin position="345"/>
        <end position="372"/>
    </location>
</feature>
<feature type="compositionally biased region" description="Gly residues" evidence="1">
    <location>
        <begin position="93"/>
        <end position="108"/>
    </location>
</feature>
<feature type="region of interest" description="Disordered" evidence="1">
    <location>
        <begin position="202"/>
        <end position="227"/>
    </location>
</feature>
<gene>
    <name evidence="2" type="ORF">U9M48_020157</name>
</gene>
<evidence type="ECO:0000313" key="3">
    <source>
        <dbReference type="Proteomes" id="UP001341281"/>
    </source>
</evidence>
<feature type="region of interest" description="Disordered" evidence="1">
    <location>
        <begin position="275"/>
        <end position="303"/>
    </location>
</feature>
<organism evidence="2 3">
    <name type="scientific">Paspalum notatum var. saurae</name>
    <dbReference type="NCBI Taxonomy" id="547442"/>
    <lineage>
        <taxon>Eukaryota</taxon>
        <taxon>Viridiplantae</taxon>
        <taxon>Streptophyta</taxon>
        <taxon>Embryophyta</taxon>
        <taxon>Tracheophyta</taxon>
        <taxon>Spermatophyta</taxon>
        <taxon>Magnoliopsida</taxon>
        <taxon>Liliopsida</taxon>
        <taxon>Poales</taxon>
        <taxon>Poaceae</taxon>
        <taxon>PACMAD clade</taxon>
        <taxon>Panicoideae</taxon>
        <taxon>Andropogonodae</taxon>
        <taxon>Paspaleae</taxon>
        <taxon>Paspalinae</taxon>
        <taxon>Paspalum</taxon>
    </lineage>
</organism>
<feature type="region of interest" description="Disordered" evidence="1">
    <location>
        <begin position="809"/>
        <end position="840"/>
    </location>
</feature>
<feature type="compositionally biased region" description="Low complexity" evidence="1">
    <location>
        <begin position="820"/>
        <end position="832"/>
    </location>
</feature>
<accession>A0AAQ3TFG1</accession>
<sequence length="979" mass="103862">MFGAAGALLLRRRRAAAPPPLACAPTFAASLPPPPPAAAPIPLRLPSPSPRLPRSAHRRGRRGWAHDAAPPGEGGSRAGPRRRGRRRRAGLAAGEGGGARRGCAAGGGEEGRAAGGREAGEACDGNNPNNRNTFAPAARARFVSCERGEMLEHPGHRRHRHVDDALQRLHDLRHGGPVRLLVLDAPARHPARALQLPLADVPPQPRVRHRGHVPLHHPGRRPHREERRGRTTLLTTTFCRLRVPVPVAVAVAAGGVAAAGDELEEQHAEAVDVGLGADGQAGDPLRREVPDGAPHGGQGAAEVPPHELGHPEVGDLGAQVPVQQHVLRLHVAVDDALPAAVVQVGQSPGDAEHDARTRQLGQLLPNRKASSEPLGMYSYTSILSSPEEQKPRSRTRLTCWMSPSVFTSARNCFSPCRSPSSFFTATSTWVWPWPFVRTPRYTVPKPPPPSLSEKFFVAARRSLQLYTCSDEPFWPAISARRFLLDASTLHATAADAANAAREAKTMTRISHHGLLFFVFLAPCSSDCGSRRYRVAAADEPPSSSAYSCARLRKPSCQTAQLPPSPENAYAWHEQLFRQADSHSALVWAATASGSSGSFMSGSSRKPSVGRPLPPQRSGALPAAPVAEPPRTVGRRREARRALARRLGPPVADPEGAAERVDVALDGGRGPEELPALGVGHPDVLLDLAGEVDHHARDGGVVVEHAGDAAVGGRVGVRLVEEHVVDGLGEVGEDAAGPDAAAPAREPFQRRKNSLLLVFQGSTVSVNAPGAGSSASRQDVSVWYSPVVLSSPSHASGTSVSVGWSKLCQSTREDELPPPSRSTRFPSSRITATFDDDDDDDALVDHTTTTAEEGGWVVRPTSWRLPSSGETRSSAESALERGLARLATQMTNRPEPPGLKRPSSNLPCADTAVSLPRSGRRADTVSSPAAAAAAAAAVQLYAARMARAVAAVASDMPGSGISKTARWLHLHRWILMTPLN</sequence>
<dbReference type="Proteomes" id="UP001341281">
    <property type="component" value="Chromosome 04"/>
</dbReference>
<keyword evidence="3" id="KW-1185">Reference proteome</keyword>
<proteinExistence type="predicted"/>
<dbReference type="AlphaFoldDB" id="A0AAQ3TFG1"/>
<protein>
    <submittedName>
        <fullName evidence="2">Uncharacterized protein</fullName>
    </submittedName>
</protein>
<evidence type="ECO:0000256" key="1">
    <source>
        <dbReference type="SAM" id="MobiDB-lite"/>
    </source>
</evidence>